<accession>A0A1X7IK95</accession>
<proteinExistence type="predicted"/>
<reference evidence="2" key="1">
    <citation type="submission" date="2017-04" db="EMBL/GenBank/DDBJ databases">
        <authorList>
            <person name="Varghese N."/>
            <person name="Submissions S."/>
        </authorList>
    </citation>
    <scope>NUCLEOTIDE SEQUENCE [LARGE SCALE GENOMIC DNA]</scope>
    <source>
        <strain evidence="2">DSM 19835</strain>
    </source>
</reference>
<organism evidence="1 2">
    <name type="scientific">Arenibacter troitsensis</name>
    <dbReference type="NCBI Taxonomy" id="188872"/>
    <lineage>
        <taxon>Bacteria</taxon>
        <taxon>Pseudomonadati</taxon>
        <taxon>Bacteroidota</taxon>
        <taxon>Flavobacteriia</taxon>
        <taxon>Flavobacteriales</taxon>
        <taxon>Flavobacteriaceae</taxon>
        <taxon>Arenibacter</taxon>
    </lineage>
</organism>
<protein>
    <submittedName>
        <fullName evidence="1">Uncharacterized protein</fullName>
    </submittedName>
</protein>
<evidence type="ECO:0000313" key="2">
    <source>
        <dbReference type="Proteomes" id="UP000193420"/>
    </source>
</evidence>
<dbReference type="AlphaFoldDB" id="A0A1X7IK95"/>
<name>A0A1X7IK95_9FLAO</name>
<gene>
    <name evidence="1" type="ORF">SAMN03080602_00905</name>
</gene>
<evidence type="ECO:0000313" key="1">
    <source>
        <dbReference type="EMBL" id="SMG14853.1"/>
    </source>
</evidence>
<sequence>MQLADGPISLHMDENNVITKVFFYDDATNPSNQGTLYLGIQPWSFFIHRLLNCFFMVFMNATHLGDAKNARLILNFFKSMHFPQPHRPGRFH</sequence>
<dbReference type="Proteomes" id="UP000193420">
    <property type="component" value="Unassembled WGS sequence"/>
</dbReference>
<keyword evidence="2" id="KW-1185">Reference proteome</keyword>
<dbReference type="EMBL" id="FXAO01000001">
    <property type="protein sequence ID" value="SMG14853.1"/>
    <property type="molecule type" value="Genomic_DNA"/>
</dbReference>